<dbReference type="InterPro" id="IPR037923">
    <property type="entry name" value="HTH-like"/>
</dbReference>
<comment type="caution">
    <text evidence="5">The sequence shown here is derived from an EMBL/GenBank/DDBJ whole genome shotgun (WGS) entry which is preliminary data.</text>
</comment>
<dbReference type="Pfam" id="PF12833">
    <property type="entry name" value="HTH_18"/>
    <property type="match status" value="1"/>
</dbReference>
<dbReference type="RefSeq" id="WP_069152330.1">
    <property type="nucleotide sequence ID" value="NZ_DAWDRA010000232.1"/>
</dbReference>
<dbReference type="PANTHER" id="PTHR43280:SF28">
    <property type="entry name" value="HTH-TYPE TRANSCRIPTIONAL ACTIVATOR RHAS"/>
    <property type="match status" value="1"/>
</dbReference>
<dbReference type="CDD" id="cd02208">
    <property type="entry name" value="cupin_RmlC-like"/>
    <property type="match status" value="1"/>
</dbReference>
<dbReference type="Gene3D" id="1.10.10.60">
    <property type="entry name" value="Homeodomain-like"/>
    <property type="match status" value="2"/>
</dbReference>
<evidence type="ECO:0000256" key="2">
    <source>
        <dbReference type="ARBA" id="ARBA00023125"/>
    </source>
</evidence>
<evidence type="ECO:0000256" key="1">
    <source>
        <dbReference type="ARBA" id="ARBA00023015"/>
    </source>
</evidence>
<name>A0A1E3AC92_9FIRM</name>
<dbReference type="PANTHER" id="PTHR43280">
    <property type="entry name" value="ARAC-FAMILY TRANSCRIPTIONAL REGULATOR"/>
    <property type="match status" value="1"/>
</dbReference>
<dbReference type="GO" id="GO:0043565">
    <property type="term" value="F:sequence-specific DNA binding"/>
    <property type="evidence" value="ECO:0007669"/>
    <property type="project" value="InterPro"/>
</dbReference>
<dbReference type="Pfam" id="PF02311">
    <property type="entry name" value="AraC_binding"/>
    <property type="match status" value="1"/>
</dbReference>
<dbReference type="AlphaFoldDB" id="A0A1E3AC92"/>
<dbReference type="InterPro" id="IPR003313">
    <property type="entry name" value="AraC-bd"/>
</dbReference>
<accession>A0A1E3AC92</accession>
<sequence length="296" mass="33917">MKPVNIEIGTDLQELTKHGSRAFPFQDYLDDLSLYPAGYIPWHWHREFEFTAVASGQATFLTASDSCLLKEGDGLFINSDVLHSIVPVDCENCIMHNFVFAPELLQSSPDSLVMEKYLLPLMRNKSFSSCIFHGDISWEAECVRIMESLYEESQKKGYGFELMVQSHILSLFYTLAVHRPSAFAPMQSGGRDVELLKEMLHFIDLHYMDPITLKELASSYHISESTCSRLFRKHLSVSPITYLLTYRIEKSLPLLSDTRQTVTEIAYACGFHSASYYCKFFKQVKGISPRSFRRLT</sequence>
<proteinExistence type="predicted"/>
<evidence type="ECO:0000313" key="6">
    <source>
        <dbReference type="Proteomes" id="UP000094067"/>
    </source>
</evidence>
<keyword evidence="2" id="KW-0238">DNA-binding</keyword>
<dbReference type="InterPro" id="IPR014710">
    <property type="entry name" value="RmlC-like_jellyroll"/>
</dbReference>
<dbReference type="EMBL" id="MCGH01000002">
    <property type="protein sequence ID" value="ODM06358.1"/>
    <property type="molecule type" value="Genomic_DNA"/>
</dbReference>
<dbReference type="InterPro" id="IPR020449">
    <property type="entry name" value="Tscrpt_reg_AraC-type_HTH"/>
</dbReference>
<dbReference type="GO" id="GO:0003700">
    <property type="term" value="F:DNA-binding transcription factor activity"/>
    <property type="evidence" value="ECO:0007669"/>
    <property type="project" value="InterPro"/>
</dbReference>
<reference evidence="5 6" key="1">
    <citation type="submission" date="2016-07" db="EMBL/GenBank/DDBJ databases">
        <title>Characterization of isolates of Eisenbergiella tayi derived from blood cultures, using whole genome sequencing.</title>
        <authorList>
            <person name="Burdz T."/>
            <person name="Wiebe D."/>
            <person name="Huynh C."/>
            <person name="Bernard K."/>
        </authorList>
    </citation>
    <scope>NUCLEOTIDE SEQUENCE [LARGE SCALE GENOMIC DNA]</scope>
    <source>
        <strain evidence="5 6">NML 110608</strain>
    </source>
</reference>
<evidence type="ECO:0000259" key="4">
    <source>
        <dbReference type="PROSITE" id="PS01124"/>
    </source>
</evidence>
<dbReference type="SUPFAM" id="SSF46689">
    <property type="entry name" value="Homeodomain-like"/>
    <property type="match status" value="2"/>
</dbReference>
<dbReference type="Gene3D" id="2.60.120.10">
    <property type="entry name" value="Jelly Rolls"/>
    <property type="match status" value="1"/>
</dbReference>
<organism evidence="5 6">
    <name type="scientific">Eisenbergiella tayi</name>
    <dbReference type="NCBI Taxonomy" id="1432052"/>
    <lineage>
        <taxon>Bacteria</taxon>
        <taxon>Bacillati</taxon>
        <taxon>Bacillota</taxon>
        <taxon>Clostridia</taxon>
        <taxon>Lachnospirales</taxon>
        <taxon>Lachnospiraceae</taxon>
        <taxon>Eisenbergiella</taxon>
    </lineage>
</organism>
<evidence type="ECO:0000313" key="5">
    <source>
        <dbReference type="EMBL" id="ODM06358.1"/>
    </source>
</evidence>
<dbReference type="SUPFAM" id="SSF51215">
    <property type="entry name" value="Regulatory protein AraC"/>
    <property type="match status" value="1"/>
</dbReference>
<dbReference type="PROSITE" id="PS00041">
    <property type="entry name" value="HTH_ARAC_FAMILY_1"/>
    <property type="match status" value="1"/>
</dbReference>
<gene>
    <name evidence="5" type="primary">cdhR</name>
    <name evidence="5" type="ORF">BEI61_02248</name>
</gene>
<dbReference type="InterPro" id="IPR018062">
    <property type="entry name" value="HTH_AraC-typ_CS"/>
</dbReference>
<protein>
    <submittedName>
        <fullName evidence="5">HTH-type transcriptional regulator CdhR</fullName>
    </submittedName>
</protein>
<dbReference type="Proteomes" id="UP000094067">
    <property type="component" value="Unassembled WGS sequence"/>
</dbReference>
<dbReference type="PROSITE" id="PS01124">
    <property type="entry name" value="HTH_ARAC_FAMILY_2"/>
    <property type="match status" value="1"/>
</dbReference>
<keyword evidence="1" id="KW-0805">Transcription regulation</keyword>
<dbReference type="SMART" id="SM00342">
    <property type="entry name" value="HTH_ARAC"/>
    <property type="match status" value="1"/>
</dbReference>
<dbReference type="PRINTS" id="PR00032">
    <property type="entry name" value="HTHARAC"/>
</dbReference>
<keyword evidence="3" id="KW-0804">Transcription</keyword>
<feature type="domain" description="HTH araC/xylS-type" evidence="4">
    <location>
        <begin position="197"/>
        <end position="295"/>
    </location>
</feature>
<evidence type="ECO:0000256" key="3">
    <source>
        <dbReference type="ARBA" id="ARBA00023163"/>
    </source>
</evidence>
<dbReference type="InterPro" id="IPR009057">
    <property type="entry name" value="Homeodomain-like_sf"/>
</dbReference>
<dbReference type="InterPro" id="IPR018060">
    <property type="entry name" value="HTH_AraC"/>
</dbReference>